<evidence type="ECO:0000313" key="11">
    <source>
        <dbReference type="Proteomes" id="UP001176940"/>
    </source>
</evidence>
<dbReference type="Pfam" id="PF00479">
    <property type="entry name" value="G6PD_N"/>
    <property type="match status" value="1"/>
</dbReference>
<dbReference type="PROSITE" id="PS00069">
    <property type="entry name" value="G6P_DEHYDROGENASE"/>
    <property type="match status" value="1"/>
</dbReference>
<dbReference type="InterPro" id="IPR037171">
    <property type="entry name" value="NagB/RpiA_transferase-like"/>
</dbReference>
<evidence type="ECO:0008006" key="12">
    <source>
        <dbReference type="Google" id="ProtNLM"/>
    </source>
</evidence>
<evidence type="ECO:0000313" key="10">
    <source>
        <dbReference type="EMBL" id="CAJ0945367.1"/>
    </source>
</evidence>
<dbReference type="PRINTS" id="PR00079">
    <property type="entry name" value="G6PDHDRGNASE"/>
</dbReference>
<comment type="caution">
    <text evidence="10">The sequence shown here is derived from an EMBL/GenBank/DDBJ whole genome shotgun (WGS) entry which is preliminary data.</text>
</comment>
<feature type="domain" description="Glucose-6-phosphate dehydrogenase C-terminal" evidence="9">
    <location>
        <begin position="374"/>
        <end position="553"/>
    </location>
</feature>
<dbReference type="InterPro" id="IPR005900">
    <property type="entry name" value="6-phosphogluconolactonase_DevB"/>
</dbReference>
<dbReference type="SUPFAM" id="SSF100950">
    <property type="entry name" value="NagB/RpiA/CoA transferase-like"/>
    <property type="match status" value="1"/>
</dbReference>
<evidence type="ECO:0000259" key="7">
    <source>
        <dbReference type="Pfam" id="PF00479"/>
    </source>
</evidence>
<dbReference type="Proteomes" id="UP001176940">
    <property type="component" value="Unassembled WGS sequence"/>
</dbReference>
<keyword evidence="4" id="KW-0560">Oxidoreductase</keyword>
<keyword evidence="3" id="KW-0521">NADP</keyword>
<comment type="pathway">
    <text evidence="1">Carbohydrate degradation; pentose phosphate pathway.</text>
</comment>
<dbReference type="NCBIfam" id="TIGR01198">
    <property type="entry name" value="pgl"/>
    <property type="match status" value="1"/>
</dbReference>
<dbReference type="InterPro" id="IPR006148">
    <property type="entry name" value="Glc/Gal-6P_isomerase"/>
</dbReference>
<evidence type="ECO:0000256" key="3">
    <source>
        <dbReference type="ARBA" id="ARBA00022857"/>
    </source>
</evidence>
<protein>
    <recommendedName>
        <fullName evidence="12">GDH/6PGL endoplasmic bifunctional protein</fullName>
    </recommendedName>
</protein>
<dbReference type="EMBL" id="CAUEEQ010023820">
    <property type="protein sequence ID" value="CAJ0945367.1"/>
    <property type="molecule type" value="Genomic_DNA"/>
</dbReference>
<evidence type="ECO:0000256" key="5">
    <source>
        <dbReference type="ARBA" id="ARBA00023277"/>
    </source>
</evidence>
<sequence length="822" mass="93043">MPLRALFLLLLVCAVVVVCKENKGHVSVVLLGATGDLAKKYLWQGLFQLYLNEVNSGHSFSFHGAALTPQETAETLLFNALKPLSCPADVHPDKCALVKDQFLRLTRYRQLKTADNYTALHQDILTSLAQEGLHEAGRLFYLSVPPFAYADIAQHINGSCRPPPGAWLRVVLEKPFGHDYGSALNLANVMQTYFREEEIYRVDHYLGKQGSFYQHHTVEQILPFRRRNQKHLDPIWNRHHVERVEIVMKETVDAKGRTSFYEEYGVIRDVIQNHLTEILTSLAMEVPGNLSNSDDVLRAKLELLGSLQSPEHKSAVIGQYQNYLPQVREEMEKDPSFFTNTQTFAGSVHVVSFKRKAFNRRLWKMPVIVSGSVLIYIDNARWEGVPFLLVSGKDLDERTSYVRVVFKDNSFCVQKESTEESVKSSCQPKQIIFHIGNGALNFPAVLVSRGLFKPNLPLSQWKEASELPNISFFGQLISDYYVYRPIQEKDAYTVLISNIYRGRKGSFVTTKNLLASWKFWTRLLETVDNETPRIYPGGAETGTLLDFVIEQRGLRFVINEDVKVMGMDQNTNAFASAQSIFLGNTMVTNWAEPLIQKLAQDIQTAAEEAVKSKGAFHLALSGGSSPVALFQRLSKHHYGFPWKNTHLWMVDERCVPFTDIDSNFGNLERHLLQHVRVPYVNIHPMPVHRNQRLCAEEDKTTEEYAQEISALVSNSSFDLVLLGLGNDGHTASIFPGSDDGITGDKLVVFSESPLKPTNRMSLSLPLINKAKKVAILVLGKGKHDIITLISRAERKPKKWPIFGVNPAFGQLIWYIDYDAMFR</sequence>
<feature type="signal peptide" evidence="6">
    <location>
        <begin position="1"/>
        <end position="19"/>
    </location>
</feature>
<proteinExistence type="predicted"/>
<keyword evidence="2" id="KW-0313">Glucose metabolism</keyword>
<evidence type="ECO:0000256" key="4">
    <source>
        <dbReference type="ARBA" id="ARBA00023002"/>
    </source>
</evidence>
<evidence type="ECO:0000259" key="8">
    <source>
        <dbReference type="Pfam" id="PF01182"/>
    </source>
</evidence>
<reference evidence="10" key="1">
    <citation type="submission" date="2023-07" db="EMBL/GenBank/DDBJ databases">
        <authorList>
            <person name="Stuckert A."/>
        </authorList>
    </citation>
    <scope>NUCLEOTIDE SEQUENCE</scope>
</reference>
<feature type="domain" description="Glucose-6-phosphate dehydrogenase NAD-binding" evidence="7">
    <location>
        <begin position="29"/>
        <end position="209"/>
    </location>
</feature>
<feature type="chain" id="PRO_5045474585" description="GDH/6PGL endoplasmic bifunctional protein" evidence="6">
    <location>
        <begin position="20"/>
        <end position="822"/>
    </location>
</feature>
<evidence type="ECO:0000256" key="6">
    <source>
        <dbReference type="SAM" id="SignalP"/>
    </source>
</evidence>
<dbReference type="Pfam" id="PF02781">
    <property type="entry name" value="G6PD_C"/>
    <property type="match status" value="2"/>
</dbReference>
<dbReference type="Pfam" id="PF01182">
    <property type="entry name" value="Glucosamine_iso"/>
    <property type="match status" value="1"/>
</dbReference>
<dbReference type="Gene3D" id="3.30.360.10">
    <property type="entry name" value="Dihydrodipicolinate Reductase, domain 2"/>
    <property type="match status" value="2"/>
</dbReference>
<gene>
    <name evidence="10" type="ORF">RIMI_LOCUS10833713</name>
</gene>
<keyword evidence="5" id="KW-0119">Carbohydrate metabolism</keyword>
<accession>A0ABN9LNF7</accession>
<keyword evidence="11" id="KW-1185">Reference proteome</keyword>
<dbReference type="PANTHER" id="PTHR23429:SF7">
    <property type="entry name" value="GDH_6PGL ENDOPLASMIC BIFUNCTIONAL PROTEIN"/>
    <property type="match status" value="1"/>
</dbReference>
<keyword evidence="6" id="KW-0732">Signal</keyword>
<evidence type="ECO:0000256" key="2">
    <source>
        <dbReference type="ARBA" id="ARBA00022526"/>
    </source>
</evidence>
<dbReference type="InterPro" id="IPR036291">
    <property type="entry name" value="NAD(P)-bd_dom_sf"/>
</dbReference>
<feature type="domain" description="Glucosamine/galactosamine-6-phosphate isomerase" evidence="8">
    <location>
        <begin position="591"/>
        <end position="813"/>
    </location>
</feature>
<evidence type="ECO:0000256" key="1">
    <source>
        <dbReference type="ARBA" id="ARBA00004959"/>
    </source>
</evidence>
<evidence type="ECO:0000259" key="9">
    <source>
        <dbReference type="Pfam" id="PF02781"/>
    </source>
</evidence>
<name>A0ABN9LNF7_9NEOB</name>
<dbReference type="InterPro" id="IPR019796">
    <property type="entry name" value="G6P_DH_AS"/>
</dbReference>
<dbReference type="InterPro" id="IPR001282">
    <property type="entry name" value="G6P_DH"/>
</dbReference>
<dbReference type="SUPFAM" id="SSF51735">
    <property type="entry name" value="NAD(P)-binding Rossmann-fold domains"/>
    <property type="match status" value="1"/>
</dbReference>
<dbReference type="Gene3D" id="3.40.50.720">
    <property type="entry name" value="NAD(P)-binding Rossmann-like Domain"/>
    <property type="match status" value="1"/>
</dbReference>
<dbReference type="CDD" id="cd01400">
    <property type="entry name" value="6PGL"/>
    <property type="match status" value="1"/>
</dbReference>
<dbReference type="SUPFAM" id="SSF55347">
    <property type="entry name" value="Glyceraldehyde-3-phosphate dehydrogenase-like, C-terminal domain"/>
    <property type="match status" value="1"/>
</dbReference>
<dbReference type="InterPro" id="IPR022674">
    <property type="entry name" value="G6P_DH_NAD-bd"/>
</dbReference>
<dbReference type="InterPro" id="IPR022675">
    <property type="entry name" value="G6P_DH_C"/>
</dbReference>
<dbReference type="PANTHER" id="PTHR23429">
    <property type="entry name" value="GLUCOSE-6-PHOSPHATE 1-DEHYDROGENASE G6PD"/>
    <property type="match status" value="1"/>
</dbReference>
<organism evidence="10 11">
    <name type="scientific">Ranitomeya imitator</name>
    <name type="common">mimic poison frog</name>
    <dbReference type="NCBI Taxonomy" id="111125"/>
    <lineage>
        <taxon>Eukaryota</taxon>
        <taxon>Metazoa</taxon>
        <taxon>Chordata</taxon>
        <taxon>Craniata</taxon>
        <taxon>Vertebrata</taxon>
        <taxon>Euteleostomi</taxon>
        <taxon>Amphibia</taxon>
        <taxon>Batrachia</taxon>
        <taxon>Anura</taxon>
        <taxon>Neobatrachia</taxon>
        <taxon>Hyloidea</taxon>
        <taxon>Dendrobatidae</taxon>
        <taxon>Dendrobatinae</taxon>
        <taxon>Ranitomeya</taxon>
    </lineage>
</organism>
<feature type="domain" description="Glucose-6-phosphate dehydrogenase C-terminal" evidence="9">
    <location>
        <begin position="224"/>
        <end position="346"/>
    </location>
</feature>
<dbReference type="Gene3D" id="3.40.50.1360">
    <property type="match status" value="1"/>
</dbReference>